<sequence>MLQKLFTLNKSKISHPATRSHPTTTTTTKYVTEFFKPIILAWNLVKLIEYLKNNSSILKLKKNI</sequence>
<protein>
    <submittedName>
        <fullName evidence="1">Uncharacterized protein</fullName>
    </submittedName>
</protein>
<proteinExistence type="predicted"/>
<evidence type="ECO:0000313" key="2">
    <source>
        <dbReference type="Proteomes" id="UP000276133"/>
    </source>
</evidence>
<accession>A0A3M7REV8</accession>
<dbReference type="Proteomes" id="UP000276133">
    <property type="component" value="Unassembled WGS sequence"/>
</dbReference>
<gene>
    <name evidence="1" type="ORF">BpHYR1_019208</name>
</gene>
<keyword evidence="2" id="KW-1185">Reference proteome</keyword>
<comment type="caution">
    <text evidence="1">The sequence shown here is derived from an EMBL/GenBank/DDBJ whole genome shotgun (WGS) entry which is preliminary data.</text>
</comment>
<evidence type="ECO:0000313" key="1">
    <source>
        <dbReference type="EMBL" id="RNA21805.1"/>
    </source>
</evidence>
<reference evidence="1 2" key="1">
    <citation type="journal article" date="2018" name="Sci. Rep.">
        <title>Genomic signatures of local adaptation to the degree of environmental predictability in rotifers.</title>
        <authorList>
            <person name="Franch-Gras L."/>
            <person name="Hahn C."/>
            <person name="Garcia-Roger E.M."/>
            <person name="Carmona M.J."/>
            <person name="Serra M."/>
            <person name="Gomez A."/>
        </authorList>
    </citation>
    <scope>NUCLEOTIDE SEQUENCE [LARGE SCALE GENOMIC DNA]</scope>
    <source>
        <strain evidence="1">HYR1</strain>
    </source>
</reference>
<name>A0A3M7REV8_BRAPC</name>
<dbReference type="EMBL" id="REGN01003595">
    <property type="protein sequence ID" value="RNA21805.1"/>
    <property type="molecule type" value="Genomic_DNA"/>
</dbReference>
<dbReference type="AlphaFoldDB" id="A0A3M7REV8"/>
<organism evidence="1 2">
    <name type="scientific">Brachionus plicatilis</name>
    <name type="common">Marine rotifer</name>
    <name type="synonym">Brachionus muelleri</name>
    <dbReference type="NCBI Taxonomy" id="10195"/>
    <lineage>
        <taxon>Eukaryota</taxon>
        <taxon>Metazoa</taxon>
        <taxon>Spiralia</taxon>
        <taxon>Gnathifera</taxon>
        <taxon>Rotifera</taxon>
        <taxon>Eurotatoria</taxon>
        <taxon>Monogononta</taxon>
        <taxon>Pseudotrocha</taxon>
        <taxon>Ploima</taxon>
        <taxon>Brachionidae</taxon>
        <taxon>Brachionus</taxon>
    </lineage>
</organism>